<keyword evidence="3" id="KW-1185">Reference proteome</keyword>
<feature type="compositionally biased region" description="Polar residues" evidence="1">
    <location>
        <begin position="367"/>
        <end position="388"/>
    </location>
</feature>
<dbReference type="PROSITE" id="PS51257">
    <property type="entry name" value="PROKAR_LIPOPROTEIN"/>
    <property type="match status" value="1"/>
</dbReference>
<evidence type="ECO:0000256" key="1">
    <source>
        <dbReference type="SAM" id="MobiDB-lite"/>
    </source>
</evidence>
<evidence type="ECO:0000313" key="3">
    <source>
        <dbReference type="Proteomes" id="UP000272888"/>
    </source>
</evidence>
<sequence length="407" mass="43363">MLRRLAVASVILTAACAGSQKTGDAPAAEGQKQMTKEERLRITNQPPFDLASCFPREQTLPSPANEGVLVGALLSVRPNVLECLVDPANRGPAASTKVTVKTTVNAQGGTHAISGENLTPAGTQCIQQVLDTHVKPAPLAADAKPVEATYAYDHATANNPTVTMGINEGSDFSGAVRLAEKSWCECFNGFKATTPPVLASDIHIMKGQPNPTEVVFKPSGSTEGDQLASCLQAKVAAMPAKTSAELKFPFRFVFFNSQAPVETAASLPPELRFFQLELARTQAAAASAISFGARTNAAETYDAVVQKYAKTKDYKLFDELSSKCNALVESATAWVTALKTQETVDQTTLTLVQELKTKEESWAPVETASQEALANTQKDLTAAQQRLTADQGACPKKSYNNTAPKKK</sequence>
<dbReference type="EMBL" id="RAWB01000219">
    <property type="protein sequence ID" value="RKH56179.1"/>
    <property type="molecule type" value="Genomic_DNA"/>
</dbReference>
<gene>
    <name evidence="2" type="ORF">D7V93_20775</name>
</gene>
<dbReference type="Proteomes" id="UP000272888">
    <property type="component" value="Unassembled WGS sequence"/>
</dbReference>
<organism evidence="2 3">
    <name type="scientific">Corallococcus llansteffanensis</name>
    <dbReference type="NCBI Taxonomy" id="2316731"/>
    <lineage>
        <taxon>Bacteria</taxon>
        <taxon>Pseudomonadati</taxon>
        <taxon>Myxococcota</taxon>
        <taxon>Myxococcia</taxon>
        <taxon>Myxococcales</taxon>
        <taxon>Cystobacterineae</taxon>
        <taxon>Myxococcaceae</taxon>
        <taxon>Corallococcus</taxon>
    </lineage>
</organism>
<feature type="compositionally biased region" description="Polar residues" evidence="1">
    <location>
        <begin position="398"/>
        <end position="407"/>
    </location>
</feature>
<reference evidence="3" key="1">
    <citation type="submission" date="2018-09" db="EMBL/GenBank/DDBJ databases">
        <authorList>
            <person name="Livingstone P.G."/>
            <person name="Whitworth D.E."/>
        </authorList>
    </citation>
    <scope>NUCLEOTIDE SEQUENCE [LARGE SCALE GENOMIC DNA]</scope>
    <source>
        <strain evidence="3">CA051B</strain>
    </source>
</reference>
<evidence type="ECO:0000313" key="2">
    <source>
        <dbReference type="EMBL" id="RKH56179.1"/>
    </source>
</evidence>
<comment type="caution">
    <text evidence="2">The sequence shown here is derived from an EMBL/GenBank/DDBJ whole genome shotgun (WGS) entry which is preliminary data.</text>
</comment>
<evidence type="ECO:0008006" key="4">
    <source>
        <dbReference type="Google" id="ProtNLM"/>
    </source>
</evidence>
<name>A0A3A8PJE8_9BACT</name>
<feature type="region of interest" description="Disordered" evidence="1">
    <location>
        <begin position="360"/>
        <end position="407"/>
    </location>
</feature>
<dbReference type="AlphaFoldDB" id="A0A3A8PJE8"/>
<dbReference type="RefSeq" id="WP_120645072.1">
    <property type="nucleotide sequence ID" value="NZ_RAWB01000219.1"/>
</dbReference>
<accession>A0A3A8PJE8</accession>
<proteinExistence type="predicted"/>
<protein>
    <recommendedName>
        <fullName evidence="4">Lipoprotein</fullName>
    </recommendedName>
</protein>